<dbReference type="Gene3D" id="3.40.50.300">
    <property type="entry name" value="P-loop containing nucleotide triphosphate hydrolases"/>
    <property type="match status" value="1"/>
</dbReference>
<evidence type="ECO:0000256" key="6">
    <source>
        <dbReference type="ARBA" id="ARBA00022932"/>
    </source>
</evidence>
<evidence type="ECO:0000259" key="8">
    <source>
        <dbReference type="Pfam" id="PF09115"/>
    </source>
</evidence>
<evidence type="ECO:0000256" key="2">
    <source>
        <dbReference type="ARBA" id="ARBA00014363"/>
    </source>
</evidence>
<evidence type="ECO:0000313" key="10">
    <source>
        <dbReference type="Proteomes" id="UP000315343"/>
    </source>
</evidence>
<reference evidence="9 10" key="1">
    <citation type="submission" date="2019-07" db="EMBL/GenBank/DDBJ databases">
        <title>Genomic Encyclopedia of Type Strains, Phase I: the one thousand microbial genomes (KMG-I) project.</title>
        <authorList>
            <person name="Kyrpides N."/>
        </authorList>
    </citation>
    <scope>NUCLEOTIDE SEQUENCE [LARGE SCALE GENOMIC DNA]</scope>
    <source>
        <strain evidence="9 10">DSM 13558</strain>
    </source>
</reference>
<dbReference type="OrthoDB" id="9810148at2"/>
<dbReference type="InterPro" id="IPR027417">
    <property type="entry name" value="P-loop_NTPase"/>
</dbReference>
<proteinExistence type="predicted"/>
<dbReference type="Pfam" id="PF13177">
    <property type="entry name" value="DNA_pol3_delta2"/>
    <property type="match status" value="1"/>
</dbReference>
<dbReference type="InterPro" id="IPR050238">
    <property type="entry name" value="DNA_Rep/Repair_Clamp_Loader"/>
</dbReference>
<dbReference type="GO" id="GO:0009360">
    <property type="term" value="C:DNA polymerase III complex"/>
    <property type="evidence" value="ECO:0007669"/>
    <property type="project" value="InterPro"/>
</dbReference>
<evidence type="ECO:0000313" key="9">
    <source>
        <dbReference type="EMBL" id="TWH79895.1"/>
    </source>
</evidence>
<dbReference type="InterPro" id="IPR015199">
    <property type="entry name" value="DNA_pol_III_delta_C"/>
</dbReference>
<dbReference type="RefSeq" id="WP_145083333.1">
    <property type="nucleotide sequence ID" value="NZ_VLKH01000005.1"/>
</dbReference>
<dbReference type="PANTHER" id="PTHR11669">
    <property type="entry name" value="REPLICATION FACTOR C / DNA POLYMERASE III GAMMA-TAU SUBUNIT"/>
    <property type="match status" value="1"/>
</dbReference>
<protein>
    <recommendedName>
        <fullName evidence="2">DNA polymerase III subunit delta'</fullName>
        <ecNumber evidence="1">2.7.7.7</ecNumber>
    </recommendedName>
</protein>
<evidence type="ECO:0000256" key="4">
    <source>
        <dbReference type="ARBA" id="ARBA00022695"/>
    </source>
</evidence>
<dbReference type="GO" id="GO:0006261">
    <property type="term" value="P:DNA-templated DNA replication"/>
    <property type="evidence" value="ECO:0007669"/>
    <property type="project" value="TreeGrafter"/>
</dbReference>
<dbReference type="EC" id="2.7.7.7" evidence="1"/>
<organism evidence="9 10">
    <name type="scientific">Sedimentibacter saalensis</name>
    <dbReference type="NCBI Taxonomy" id="130788"/>
    <lineage>
        <taxon>Bacteria</taxon>
        <taxon>Bacillati</taxon>
        <taxon>Bacillota</taxon>
        <taxon>Tissierellia</taxon>
        <taxon>Sedimentibacter</taxon>
    </lineage>
</organism>
<dbReference type="Pfam" id="PF09115">
    <property type="entry name" value="DNApol3-delta_C"/>
    <property type="match status" value="1"/>
</dbReference>
<comment type="caution">
    <text evidence="9">The sequence shown here is derived from an EMBL/GenBank/DDBJ whole genome shotgun (WGS) entry which is preliminary data.</text>
</comment>
<comment type="catalytic activity">
    <reaction evidence="7">
        <text>DNA(n) + a 2'-deoxyribonucleoside 5'-triphosphate = DNA(n+1) + diphosphate</text>
        <dbReference type="Rhea" id="RHEA:22508"/>
        <dbReference type="Rhea" id="RHEA-COMP:17339"/>
        <dbReference type="Rhea" id="RHEA-COMP:17340"/>
        <dbReference type="ChEBI" id="CHEBI:33019"/>
        <dbReference type="ChEBI" id="CHEBI:61560"/>
        <dbReference type="ChEBI" id="CHEBI:173112"/>
        <dbReference type="EC" id="2.7.7.7"/>
    </reaction>
</comment>
<feature type="domain" description="DNA polymerase III delta subunit C-terminal" evidence="8">
    <location>
        <begin position="211"/>
        <end position="322"/>
    </location>
</feature>
<gene>
    <name evidence="9" type="ORF">LY60_02215</name>
</gene>
<sequence>MLYSQVAGQEEIKTSLIKSIRSKQISHCYIFEGPKGMGKYELALIFAQSLFCSDFHEEPCNSCQDCIKMNSLNHPDLHIVNQDEITIKREDIDELVESVYKKPYESDKKIYIIKDAYKMTTQAANTFLKTLEEPPGDAVMILLTTNVNLLLPTIVSRCQTIKFRNISKKTIKTYLIDKYDQTDVMADLAANYSGGILNKAVNIINGKDDVLEKRKEIINLFDKIIKTDSEIIYEVENYFEDNKDDIDTIIEIIMMWIRDVIFAKNNMTNLIINKDFTNLAVSQSETMKESSDIIEYLQAASDNIKSNVNYKLAIDNMLLKIQEVFK</sequence>
<dbReference type="PANTHER" id="PTHR11669:SF8">
    <property type="entry name" value="DNA POLYMERASE III SUBUNIT DELTA"/>
    <property type="match status" value="1"/>
</dbReference>
<evidence type="ECO:0000256" key="3">
    <source>
        <dbReference type="ARBA" id="ARBA00022679"/>
    </source>
</evidence>
<dbReference type="Proteomes" id="UP000315343">
    <property type="component" value="Unassembled WGS sequence"/>
</dbReference>
<keyword evidence="5" id="KW-0235">DNA replication</keyword>
<dbReference type="SUPFAM" id="SSF52540">
    <property type="entry name" value="P-loop containing nucleoside triphosphate hydrolases"/>
    <property type="match status" value="1"/>
</dbReference>
<name>A0A562JAE6_9FIRM</name>
<dbReference type="GO" id="GO:0003887">
    <property type="term" value="F:DNA-directed DNA polymerase activity"/>
    <property type="evidence" value="ECO:0007669"/>
    <property type="project" value="UniProtKB-KW"/>
</dbReference>
<dbReference type="GO" id="GO:0003677">
    <property type="term" value="F:DNA binding"/>
    <property type="evidence" value="ECO:0007669"/>
    <property type="project" value="InterPro"/>
</dbReference>
<keyword evidence="3" id="KW-0808">Transferase</keyword>
<dbReference type="NCBIfam" id="TIGR00678">
    <property type="entry name" value="holB"/>
    <property type="match status" value="1"/>
</dbReference>
<keyword evidence="4" id="KW-0548">Nucleotidyltransferase</keyword>
<dbReference type="EMBL" id="VLKH01000005">
    <property type="protein sequence ID" value="TWH79895.1"/>
    <property type="molecule type" value="Genomic_DNA"/>
</dbReference>
<accession>A0A562JAE6</accession>
<dbReference type="FunFam" id="3.40.50.300:FF:001255">
    <property type="entry name" value="DNA polymerase III subunit delta"/>
    <property type="match status" value="1"/>
</dbReference>
<keyword evidence="10" id="KW-1185">Reference proteome</keyword>
<keyword evidence="6" id="KW-0239">DNA-directed DNA polymerase</keyword>
<evidence type="ECO:0000256" key="7">
    <source>
        <dbReference type="ARBA" id="ARBA00049244"/>
    </source>
</evidence>
<evidence type="ECO:0000256" key="1">
    <source>
        <dbReference type="ARBA" id="ARBA00012417"/>
    </source>
</evidence>
<evidence type="ECO:0000256" key="5">
    <source>
        <dbReference type="ARBA" id="ARBA00022705"/>
    </source>
</evidence>
<dbReference type="InterPro" id="IPR004622">
    <property type="entry name" value="DNA_pol_HolB"/>
</dbReference>
<dbReference type="GO" id="GO:0008408">
    <property type="term" value="F:3'-5' exonuclease activity"/>
    <property type="evidence" value="ECO:0007669"/>
    <property type="project" value="InterPro"/>
</dbReference>
<dbReference type="AlphaFoldDB" id="A0A562JAE6"/>